<keyword evidence="1" id="KW-0812">Transmembrane</keyword>
<dbReference type="PANTHER" id="PTHR33133:SF24">
    <property type="entry name" value="OS01G0800300 PROTEIN"/>
    <property type="match status" value="1"/>
</dbReference>
<sequence length="319" mass="36336">MDFQRTQFQSLGFFGIYKEAYKTIISAKKIFTLITLAMIFPLSASTFSYLHIMHFLLYKIVDNCDALLPAPGSAADKGILDHLPSFFLWIITFGIASFSYVFVISIFYLLCTTTVLYTQSCVYSGKDMIVKTLLNVVHPKVSKRFLNYVQMMLFHQFVVLSILTPVWLWTSAERCNCYVMVLRGTLVVTLVDVIGCAIYNPFWHLVCVKSIFEDMSATQARALIFGSNNGKFWFAHNVVVAIQHFMIISFYVLVFTCDKSLGIASKETYGIIYILLHSIMILLGLVVQNIIYFIYYKAYHGESIDKSCQTDHVGVAEKI</sequence>
<feature type="transmembrane region" description="Helical" evidence="1">
    <location>
        <begin position="30"/>
        <end position="50"/>
    </location>
</feature>
<dbReference type="AlphaFoldDB" id="A0A2G5DT47"/>
<dbReference type="Proteomes" id="UP000230069">
    <property type="component" value="Unassembled WGS sequence"/>
</dbReference>
<protein>
    <submittedName>
        <fullName evidence="2">Uncharacterized protein</fullName>
    </submittedName>
</protein>
<dbReference type="InParanoid" id="A0A2G5DT47"/>
<keyword evidence="3" id="KW-1185">Reference proteome</keyword>
<evidence type="ECO:0000256" key="1">
    <source>
        <dbReference type="SAM" id="Phobius"/>
    </source>
</evidence>
<feature type="transmembrane region" description="Helical" evidence="1">
    <location>
        <begin position="269"/>
        <end position="295"/>
    </location>
</feature>
<name>A0A2G5DT47_AQUCA</name>
<gene>
    <name evidence="2" type="ORF">AQUCO_01500158v1</name>
</gene>
<feature type="transmembrane region" description="Helical" evidence="1">
    <location>
        <begin position="86"/>
        <end position="110"/>
    </location>
</feature>
<dbReference type="PANTHER" id="PTHR33133">
    <property type="entry name" value="OS08G0107100 PROTEIN-RELATED"/>
    <property type="match status" value="1"/>
</dbReference>
<reference evidence="2 3" key="1">
    <citation type="submission" date="2017-09" db="EMBL/GenBank/DDBJ databases">
        <title>WGS assembly of Aquilegia coerulea Goldsmith.</title>
        <authorList>
            <person name="Hodges S."/>
            <person name="Kramer E."/>
            <person name="Nordborg M."/>
            <person name="Tomkins J."/>
            <person name="Borevitz J."/>
            <person name="Derieg N."/>
            <person name="Yan J."/>
            <person name="Mihaltcheva S."/>
            <person name="Hayes R.D."/>
            <person name="Rokhsar D."/>
        </authorList>
    </citation>
    <scope>NUCLEOTIDE SEQUENCE [LARGE SCALE GENOMIC DNA]</scope>
    <source>
        <strain evidence="3">cv. Goldsmith</strain>
    </source>
</reference>
<proteinExistence type="predicted"/>
<evidence type="ECO:0000313" key="3">
    <source>
        <dbReference type="Proteomes" id="UP000230069"/>
    </source>
</evidence>
<dbReference type="OrthoDB" id="10375523at2759"/>
<keyword evidence="1" id="KW-0472">Membrane</keyword>
<keyword evidence="1" id="KW-1133">Transmembrane helix</keyword>
<feature type="transmembrane region" description="Helical" evidence="1">
    <location>
        <begin position="181"/>
        <end position="202"/>
    </location>
</feature>
<evidence type="ECO:0000313" key="2">
    <source>
        <dbReference type="EMBL" id="PIA46427.1"/>
    </source>
</evidence>
<dbReference type="EMBL" id="KZ305032">
    <property type="protein sequence ID" value="PIA46427.1"/>
    <property type="molecule type" value="Genomic_DNA"/>
</dbReference>
<feature type="transmembrane region" description="Helical" evidence="1">
    <location>
        <begin position="148"/>
        <end position="169"/>
    </location>
</feature>
<accession>A0A2G5DT47</accession>
<organism evidence="2 3">
    <name type="scientific">Aquilegia coerulea</name>
    <name type="common">Rocky mountain columbine</name>
    <dbReference type="NCBI Taxonomy" id="218851"/>
    <lineage>
        <taxon>Eukaryota</taxon>
        <taxon>Viridiplantae</taxon>
        <taxon>Streptophyta</taxon>
        <taxon>Embryophyta</taxon>
        <taxon>Tracheophyta</taxon>
        <taxon>Spermatophyta</taxon>
        <taxon>Magnoliopsida</taxon>
        <taxon>Ranunculales</taxon>
        <taxon>Ranunculaceae</taxon>
        <taxon>Thalictroideae</taxon>
        <taxon>Aquilegia</taxon>
    </lineage>
</organism>
<dbReference type="STRING" id="218851.A0A2G5DT47"/>
<feature type="transmembrane region" description="Helical" evidence="1">
    <location>
        <begin position="233"/>
        <end position="257"/>
    </location>
</feature>